<dbReference type="EMBL" id="LITQ01000019">
    <property type="protein sequence ID" value="OAA92530.1"/>
    <property type="molecule type" value="Genomic_DNA"/>
</dbReference>
<sequence length="142" mass="16263">MLRTRTKIILTIPVCILSLILILLLAMFFSNSNGRGSFTSTKSIEYNTKNRMIMYYFSFIGYKYTPISLKKGDKLVLDVSVTTKEGNLKVSLENENNKELFSTENPKKHITKTVNINENGNYKIQVEGKHQGGYNVKWNIES</sequence>
<evidence type="ECO:0000256" key="1">
    <source>
        <dbReference type="SAM" id="Phobius"/>
    </source>
</evidence>
<dbReference type="EMBL" id="LROR01000077">
    <property type="protein sequence ID" value="OBR91290.1"/>
    <property type="molecule type" value="Genomic_DNA"/>
</dbReference>
<evidence type="ECO:0000313" key="3">
    <source>
        <dbReference type="EMBL" id="OBR91290.1"/>
    </source>
</evidence>
<dbReference type="AlphaFoldDB" id="A0A166SMG6"/>
<feature type="transmembrane region" description="Helical" evidence="1">
    <location>
        <begin position="7"/>
        <end position="29"/>
    </location>
</feature>
<evidence type="ECO:0000313" key="2">
    <source>
        <dbReference type="EMBL" id="OAA92530.1"/>
    </source>
</evidence>
<keyword evidence="1" id="KW-0812">Transmembrane</keyword>
<name>A0A166SMG6_9CLOT</name>
<dbReference type="Gene3D" id="2.60.120.380">
    <property type="match status" value="1"/>
</dbReference>
<protein>
    <submittedName>
        <fullName evidence="2">Uncharacterized protein</fullName>
    </submittedName>
</protein>
<dbReference type="PATRIC" id="fig|1705578.3.peg.1209"/>
<organism evidence="2 4">
    <name type="scientific">Clostridium coskatii</name>
    <dbReference type="NCBI Taxonomy" id="1705578"/>
    <lineage>
        <taxon>Bacteria</taxon>
        <taxon>Bacillati</taxon>
        <taxon>Bacillota</taxon>
        <taxon>Clostridia</taxon>
        <taxon>Eubacteriales</taxon>
        <taxon>Clostridiaceae</taxon>
        <taxon>Clostridium</taxon>
    </lineage>
</organism>
<comment type="caution">
    <text evidence="2">The sequence shown here is derived from an EMBL/GenBank/DDBJ whole genome shotgun (WGS) entry which is preliminary data.</text>
</comment>
<evidence type="ECO:0000313" key="4">
    <source>
        <dbReference type="Proteomes" id="UP000077384"/>
    </source>
</evidence>
<proteinExistence type="predicted"/>
<keyword evidence="1" id="KW-1133">Transmembrane helix</keyword>
<reference evidence="3 5" key="2">
    <citation type="journal article" date="2016" name="Front. Microbiol.">
        <title>Industrial Acetogenic Biocatalysts: A Comparative Metabolic and Genomic Analysis.</title>
        <authorList>
            <person name="Bengelsdorf F."/>
            <person name="Poehlein A."/>
            <person name="Sonja S."/>
            <person name="Erz C."/>
            <person name="Hummel T."/>
            <person name="Hoffmeister S."/>
            <person name="Daniel R."/>
            <person name="Durre P."/>
        </authorList>
    </citation>
    <scope>NUCLEOTIDE SEQUENCE [LARGE SCALE GENOMIC DNA]</scope>
    <source>
        <strain evidence="3 5">PTA-10522</strain>
    </source>
</reference>
<dbReference type="RefSeq" id="WP_013240055.1">
    <property type="nucleotide sequence ID" value="NZ_LITQ01000019.1"/>
</dbReference>
<dbReference type="Proteomes" id="UP000077384">
    <property type="component" value="Unassembled WGS sequence"/>
</dbReference>
<reference evidence="2 4" key="1">
    <citation type="journal article" date="2015" name="Biotechnol. Bioeng.">
        <title>Genome sequence and phenotypic characterization of Caulobacter segnis.</title>
        <authorList>
            <person name="Patel S."/>
            <person name="Fletcher B."/>
            <person name="Scott D.C."/>
            <person name="Ely B."/>
        </authorList>
    </citation>
    <scope>NUCLEOTIDE SEQUENCE [LARGE SCALE GENOMIC DNA]</scope>
    <source>
        <strain evidence="2 4">PS02</strain>
    </source>
</reference>
<keyword evidence="5" id="KW-1185">Reference proteome</keyword>
<gene>
    <name evidence="3" type="ORF">CLCOS_35780</name>
    <name evidence="2" type="ORF">WX73_00822</name>
</gene>
<evidence type="ECO:0000313" key="5">
    <source>
        <dbReference type="Proteomes" id="UP000093694"/>
    </source>
</evidence>
<accession>A0A166SMG6</accession>
<keyword evidence="1" id="KW-0472">Membrane</keyword>
<dbReference type="Proteomes" id="UP000093694">
    <property type="component" value="Unassembled WGS sequence"/>
</dbReference>